<accession>A0ABD2XP56</accession>
<keyword evidence="2" id="KW-1185">Reference proteome</keyword>
<sequence>MTTRARCRAMPVAYLYEELRTYVCFGPNTSHTCNITFGFETCIIANAMARRGRESGWQQRISYTEFIIVIIPLVGAPRRKKRDKNSGPCSRASAWKGHSMHIHTRALASLKCI</sequence>
<dbReference type="EMBL" id="JBJJXI010000019">
    <property type="protein sequence ID" value="KAL3406513.1"/>
    <property type="molecule type" value="Genomic_DNA"/>
</dbReference>
<comment type="caution">
    <text evidence="1">The sequence shown here is derived from an EMBL/GenBank/DDBJ whole genome shotgun (WGS) entry which is preliminary data.</text>
</comment>
<dbReference type="AlphaFoldDB" id="A0ABD2XP56"/>
<protein>
    <submittedName>
        <fullName evidence="1">Uncharacterized protein</fullName>
    </submittedName>
</protein>
<dbReference type="Proteomes" id="UP001627154">
    <property type="component" value="Unassembled WGS sequence"/>
</dbReference>
<name>A0ABD2XP56_9HYME</name>
<evidence type="ECO:0000313" key="2">
    <source>
        <dbReference type="Proteomes" id="UP001627154"/>
    </source>
</evidence>
<organism evidence="1 2">
    <name type="scientific">Trichogramma kaykai</name>
    <dbReference type="NCBI Taxonomy" id="54128"/>
    <lineage>
        <taxon>Eukaryota</taxon>
        <taxon>Metazoa</taxon>
        <taxon>Ecdysozoa</taxon>
        <taxon>Arthropoda</taxon>
        <taxon>Hexapoda</taxon>
        <taxon>Insecta</taxon>
        <taxon>Pterygota</taxon>
        <taxon>Neoptera</taxon>
        <taxon>Endopterygota</taxon>
        <taxon>Hymenoptera</taxon>
        <taxon>Apocrita</taxon>
        <taxon>Proctotrupomorpha</taxon>
        <taxon>Chalcidoidea</taxon>
        <taxon>Trichogrammatidae</taxon>
        <taxon>Trichogramma</taxon>
    </lineage>
</organism>
<gene>
    <name evidence="1" type="ORF">TKK_001824</name>
</gene>
<evidence type="ECO:0000313" key="1">
    <source>
        <dbReference type="EMBL" id="KAL3406513.1"/>
    </source>
</evidence>
<proteinExistence type="predicted"/>
<reference evidence="1 2" key="1">
    <citation type="journal article" date="2024" name="bioRxiv">
        <title>A reference genome for Trichogramma kaykai: A tiny desert-dwelling parasitoid wasp with competing sex-ratio distorters.</title>
        <authorList>
            <person name="Culotta J."/>
            <person name="Lindsey A.R."/>
        </authorList>
    </citation>
    <scope>NUCLEOTIDE SEQUENCE [LARGE SCALE GENOMIC DNA]</scope>
    <source>
        <strain evidence="1 2">KSX58</strain>
    </source>
</reference>